<feature type="binding site" evidence="4">
    <location>
        <begin position="150"/>
        <end position="158"/>
    </location>
    <ligand>
        <name>ATP</name>
        <dbReference type="ChEBI" id="CHEBI:30616"/>
    </ligand>
</feature>
<evidence type="ECO:0000313" key="7">
    <source>
        <dbReference type="Proteomes" id="UP000002608"/>
    </source>
</evidence>
<feature type="binding site" evidence="4">
    <location>
        <position position="70"/>
    </location>
    <ligand>
        <name>substrate</name>
    </ligand>
</feature>
<dbReference type="InterPro" id="IPR037171">
    <property type="entry name" value="NagB/RpiA_transferase-like"/>
</dbReference>
<accession>A8H7T9</accession>
<dbReference type="GO" id="GO:0046872">
    <property type="term" value="F:metal ion binding"/>
    <property type="evidence" value="ECO:0007669"/>
    <property type="project" value="UniProtKB-KW"/>
</dbReference>
<dbReference type="InterPro" id="IPR002698">
    <property type="entry name" value="FTHF_cligase"/>
</dbReference>
<gene>
    <name evidence="6" type="ordered locus">Spea_3311</name>
</gene>
<feature type="binding site" evidence="4">
    <location>
        <position position="65"/>
    </location>
    <ligand>
        <name>substrate</name>
    </ligand>
</feature>
<dbReference type="SUPFAM" id="SSF100950">
    <property type="entry name" value="NagB/RpiA/CoA transferase-like"/>
    <property type="match status" value="1"/>
</dbReference>
<dbReference type="GO" id="GO:0035999">
    <property type="term" value="P:tetrahydrofolate interconversion"/>
    <property type="evidence" value="ECO:0007669"/>
    <property type="project" value="TreeGrafter"/>
</dbReference>
<evidence type="ECO:0000256" key="1">
    <source>
        <dbReference type="ARBA" id="ARBA00010638"/>
    </source>
</evidence>
<dbReference type="Pfam" id="PF01812">
    <property type="entry name" value="5-FTHF_cyc-lig"/>
    <property type="match status" value="1"/>
</dbReference>
<dbReference type="OrthoDB" id="9801938at2"/>
<evidence type="ECO:0000313" key="6">
    <source>
        <dbReference type="EMBL" id="ABV88626.1"/>
    </source>
</evidence>
<keyword evidence="3 4" id="KW-0067">ATP-binding</keyword>
<dbReference type="EC" id="6.3.3.2" evidence="5"/>
<evidence type="ECO:0000256" key="3">
    <source>
        <dbReference type="ARBA" id="ARBA00022840"/>
    </source>
</evidence>
<protein>
    <recommendedName>
        <fullName evidence="5">5-formyltetrahydrofolate cyclo-ligase</fullName>
        <ecNumber evidence="5">6.3.3.2</ecNumber>
    </recommendedName>
</protein>
<keyword evidence="7" id="KW-1185">Reference proteome</keyword>
<name>A8H7T9_SHEPA</name>
<keyword evidence="6" id="KW-0436">Ligase</keyword>
<dbReference type="RefSeq" id="WP_012156525.1">
    <property type="nucleotide sequence ID" value="NC_009901.1"/>
</dbReference>
<dbReference type="PIRSF" id="PIRSF006806">
    <property type="entry name" value="FTHF_cligase"/>
    <property type="match status" value="1"/>
</dbReference>
<keyword evidence="5" id="KW-0479">Metal-binding</keyword>
<evidence type="ECO:0000256" key="4">
    <source>
        <dbReference type="PIRSR" id="PIRSR006806-1"/>
    </source>
</evidence>
<dbReference type="STRING" id="398579.Spea_3311"/>
<proteinExistence type="inferred from homology"/>
<dbReference type="Proteomes" id="UP000002608">
    <property type="component" value="Chromosome"/>
</dbReference>
<dbReference type="NCBIfam" id="TIGR02727">
    <property type="entry name" value="MTHFS_bact"/>
    <property type="match status" value="1"/>
</dbReference>
<comment type="catalytic activity">
    <reaction evidence="5">
        <text>(6S)-5-formyl-5,6,7,8-tetrahydrofolate + ATP = (6R)-5,10-methenyltetrahydrofolate + ADP + phosphate</text>
        <dbReference type="Rhea" id="RHEA:10488"/>
        <dbReference type="ChEBI" id="CHEBI:30616"/>
        <dbReference type="ChEBI" id="CHEBI:43474"/>
        <dbReference type="ChEBI" id="CHEBI:57455"/>
        <dbReference type="ChEBI" id="CHEBI:57457"/>
        <dbReference type="ChEBI" id="CHEBI:456216"/>
        <dbReference type="EC" id="6.3.3.2"/>
    </reaction>
</comment>
<dbReference type="InterPro" id="IPR024185">
    <property type="entry name" value="FTHF_cligase-like_sf"/>
</dbReference>
<dbReference type="Gene3D" id="3.40.50.10420">
    <property type="entry name" value="NagB/RpiA/CoA transferase-like"/>
    <property type="match status" value="1"/>
</dbReference>
<sequence>MPSQLPSQFSSTANIQSTRKALRLQIRQARRSLSDEQQLACSQLAAKHTLEALISRKVKCVALYLSNDGELDTQPLIDGLWQNGVDVYLPRLHPFSAGNLLFLRYDKGTQLLKNHLGIWEPKLDITQMILTHQLDVVITPLVAFDLQGNRMGMGGGYYDRSLSNWQQQHRPLPIGYAHDCQQVEALPCEHWDVPLPFIFTPSHCYSFEQ</sequence>
<dbReference type="HOGENOM" id="CLU_066245_0_0_6"/>
<comment type="similarity">
    <text evidence="1 5">Belongs to the 5-formyltetrahydrofolate cyclo-ligase family.</text>
</comment>
<dbReference type="PANTHER" id="PTHR23407">
    <property type="entry name" value="ATPASE INHIBITOR/5-FORMYLTETRAHYDROFOLATE CYCLO-LIGASE"/>
    <property type="match status" value="1"/>
</dbReference>
<organism evidence="6 7">
    <name type="scientific">Shewanella pealeana (strain ATCC 700345 / ANG-SQ1)</name>
    <dbReference type="NCBI Taxonomy" id="398579"/>
    <lineage>
        <taxon>Bacteria</taxon>
        <taxon>Pseudomonadati</taxon>
        <taxon>Pseudomonadota</taxon>
        <taxon>Gammaproteobacteria</taxon>
        <taxon>Alteromonadales</taxon>
        <taxon>Shewanellaceae</taxon>
        <taxon>Shewanella</taxon>
    </lineage>
</organism>
<dbReference type="GO" id="GO:0009396">
    <property type="term" value="P:folic acid-containing compound biosynthetic process"/>
    <property type="evidence" value="ECO:0007669"/>
    <property type="project" value="TreeGrafter"/>
</dbReference>
<dbReference type="eggNOG" id="COG0212">
    <property type="taxonomic scope" value="Bacteria"/>
</dbReference>
<keyword evidence="2 4" id="KW-0547">Nucleotide-binding</keyword>
<keyword evidence="5" id="KW-0460">Magnesium</keyword>
<reference evidence="6 7" key="1">
    <citation type="submission" date="2007-10" db="EMBL/GenBank/DDBJ databases">
        <title>Complete sequence of Shewanella pealeana ATCC 700345.</title>
        <authorList>
            <consortium name="US DOE Joint Genome Institute"/>
            <person name="Copeland A."/>
            <person name="Lucas S."/>
            <person name="Lapidus A."/>
            <person name="Barry K."/>
            <person name="Glavina del Rio T."/>
            <person name="Dalin E."/>
            <person name="Tice H."/>
            <person name="Pitluck S."/>
            <person name="Chertkov O."/>
            <person name="Brettin T."/>
            <person name="Bruce D."/>
            <person name="Detter J.C."/>
            <person name="Han C."/>
            <person name="Schmutz J."/>
            <person name="Larimer F."/>
            <person name="Land M."/>
            <person name="Hauser L."/>
            <person name="Kyrpides N."/>
            <person name="Kim E."/>
            <person name="Zhao J.-S.Z."/>
            <person name="Manno D."/>
            <person name="Hawari J."/>
            <person name="Richardson P."/>
        </authorList>
    </citation>
    <scope>NUCLEOTIDE SEQUENCE [LARGE SCALE GENOMIC DNA]</scope>
    <source>
        <strain evidence="7">ATCC 700345 / ANG-SQ1</strain>
    </source>
</reference>
<evidence type="ECO:0000256" key="5">
    <source>
        <dbReference type="RuleBase" id="RU361279"/>
    </source>
</evidence>
<evidence type="ECO:0000256" key="2">
    <source>
        <dbReference type="ARBA" id="ARBA00022741"/>
    </source>
</evidence>
<dbReference type="PANTHER" id="PTHR23407:SF1">
    <property type="entry name" value="5-FORMYLTETRAHYDROFOLATE CYCLO-LIGASE"/>
    <property type="match status" value="1"/>
</dbReference>
<comment type="cofactor">
    <cofactor evidence="5">
        <name>Mg(2+)</name>
        <dbReference type="ChEBI" id="CHEBI:18420"/>
    </cofactor>
</comment>
<dbReference type="AlphaFoldDB" id="A8H7T9"/>
<dbReference type="GO" id="GO:0005524">
    <property type="term" value="F:ATP binding"/>
    <property type="evidence" value="ECO:0007669"/>
    <property type="project" value="UniProtKB-KW"/>
</dbReference>
<feature type="binding site" evidence="4">
    <location>
        <begin position="19"/>
        <end position="23"/>
    </location>
    <ligand>
        <name>ATP</name>
        <dbReference type="ChEBI" id="CHEBI:30616"/>
    </ligand>
</feature>
<dbReference type="EMBL" id="CP000851">
    <property type="protein sequence ID" value="ABV88626.1"/>
    <property type="molecule type" value="Genomic_DNA"/>
</dbReference>
<dbReference type="KEGG" id="spl:Spea_3311"/>
<dbReference type="GO" id="GO:0030272">
    <property type="term" value="F:5-formyltetrahydrofolate cyclo-ligase activity"/>
    <property type="evidence" value="ECO:0007669"/>
    <property type="project" value="UniProtKB-EC"/>
</dbReference>